<accession>A0A8X7ZB67</accession>
<name>A0A8X7ZB67_POPTO</name>
<gene>
    <name evidence="1" type="ORF">POTOM_030024</name>
</gene>
<dbReference type="Proteomes" id="UP000886885">
    <property type="component" value="Chromosome 8A"/>
</dbReference>
<keyword evidence="2" id="KW-1185">Reference proteome</keyword>
<dbReference type="EMBL" id="JAAWWB010000015">
    <property type="protein sequence ID" value="KAG6765961.1"/>
    <property type="molecule type" value="Genomic_DNA"/>
</dbReference>
<protein>
    <submittedName>
        <fullName evidence="1">Uncharacterized protein</fullName>
    </submittedName>
</protein>
<sequence>MNRNLSMGFYPDLQKPLIHFSNYRKSTSKRVYPFITDKISDLHQNLIIQSRVQGLFNDMISRHDNTSLFTASLSSMQASLMTRSLGESSRKEVGKDCTARQDKIIEKPRLYMLSNVDRTPVNGTSKSFDQDCLQLFISCFLSK</sequence>
<proteinExistence type="predicted"/>
<comment type="caution">
    <text evidence="1">The sequence shown here is derived from an EMBL/GenBank/DDBJ whole genome shotgun (WGS) entry which is preliminary data.</text>
</comment>
<organism evidence="1 2">
    <name type="scientific">Populus tomentosa</name>
    <name type="common">Chinese white poplar</name>
    <dbReference type="NCBI Taxonomy" id="118781"/>
    <lineage>
        <taxon>Eukaryota</taxon>
        <taxon>Viridiplantae</taxon>
        <taxon>Streptophyta</taxon>
        <taxon>Embryophyta</taxon>
        <taxon>Tracheophyta</taxon>
        <taxon>Spermatophyta</taxon>
        <taxon>Magnoliopsida</taxon>
        <taxon>eudicotyledons</taxon>
        <taxon>Gunneridae</taxon>
        <taxon>Pentapetalae</taxon>
        <taxon>rosids</taxon>
        <taxon>fabids</taxon>
        <taxon>Malpighiales</taxon>
        <taxon>Salicaceae</taxon>
        <taxon>Saliceae</taxon>
        <taxon>Populus</taxon>
    </lineage>
</organism>
<reference evidence="1" key="1">
    <citation type="journal article" date="2020" name="bioRxiv">
        <title>Hybrid origin of Populus tomentosa Carr. identified through genome sequencing and phylogenomic analysis.</title>
        <authorList>
            <person name="An X."/>
            <person name="Gao K."/>
            <person name="Chen Z."/>
            <person name="Li J."/>
            <person name="Yang X."/>
            <person name="Yang X."/>
            <person name="Zhou J."/>
            <person name="Guo T."/>
            <person name="Zhao T."/>
            <person name="Huang S."/>
            <person name="Miao D."/>
            <person name="Khan W.U."/>
            <person name="Rao P."/>
            <person name="Ye M."/>
            <person name="Lei B."/>
            <person name="Liao W."/>
            <person name="Wang J."/>
            <person name="Ji L."/>
            <person name="Li Y."/>
            <person name="Guo B."/>
            <person name="Mustafa N.S."/>
            <person name="Li S."/>
            <person name="Yun Q."/>
            <person name="Keller S.R."/>
            <person name="Mao J."/>
            <person name="Zhang R."/>
            <person name="Strauss S.H."/>
        </authorList>
    </citation>
    <scope>NUCLEOTIDE SEQUENCE</scope>
    <source>
        <strain evidence="1">GM15</strain>
        <tissue evidence="1">Leaf</tissue>
    </source>
</reference>
<evidence type="ECO:0000313" key="2">
    <source>
        <dbReference type="Proteomes" id="UP000886885"/>
    </source>
</evidence>
<dbReference type="AlphaFoldDB" id="A0A8X7ZB67"/>
<evidence type="ECO:0000313" key="1">
    <source>
        <dbReference type="EMBL" id="KAG6765961.1"/>
    </source>
</evidence>